<feature type="region of interest" description="Disordered" evidence="1">
    <location>
        <begin position="192"/>
        <end position="284"/>
    </location>
</feature>
<reference evidence="2" key="1">
    <citation type="submission" date="2023-06" db="EMBL/GenBank/DDBJ databases">
        <authorList>
            <consortium name="Lawrence Berkeley National Laboratory"/>
            <person name="Ahrendt S."/>
            <person name="Sahu N."/>
            <person name="Indic B."/>
            <person name="Wong-Bajracharya J."/>
            <person name="Merenyi Z."/>
            <person name="Ke H.-M."/>
            <person name="Monk M."/>
            <person name="Kocsube S."/>
            <person name="Drula E."/>
            <person name="Lipzen A."/>
            <person name="Balint B."/>
            <person name="Henrissat B."/>
            <person name="Andreopoulos B."/>
            <person name="Martin F.M."/>
            <person name="Harder C.B."/>
            <person name="Rigling D."/>
            <person name="Ford K.L."/>
            <person name="Foster G.D."/>
            <person name="Pangilinan J."/>
            <person name="Papanicolaou A."/>
            <person name="Barry K."/>
            <person name="LaButti K."/>
            <person name="Viragh M."/>
            <person name="Koriabine M."/>
            <person name="Yan M."/>
            <person name="Riley R."/>
            <person name="Champramary S."/>
            <person name="Plett K.L."/>
            <person name="Tsai I.J."/>
            <person name="Slot J."/>
            <person name="Sipos G."/>
            <person name="Plett J."/>
            <person name="Nagy L.G."/>
            <person name="Grigoriev I.V."/>
        </authorList>
    </citation>
    <scope>NUCLEOTIDE SEQUENCE</scope>
    <source>
        <strain evidence="2">ICMP 16352</strain>
    </source>
</reference>
<comment type="caution">
    <text evidence="2">The sequence shown here is derived from an EMBL/GenBank/DDBJ whole genome shotgun (WGS) entry which is preliminary data.</text>
</comment>
<evidence type="ECO:0000313" key="2">
    <source>
        <dbReference type="EMBL" id="KAK0470672.1"/>
    </source>
</evidence>
<feature type="compositionally biased region" description="Polar residues" evidence="1">
    <location>
        <begin position="218"/>
        <end position="242"/>
    </location>
</feature>
<feature type="compositionally biased region" description="Low complexity" evidence="1">
    <location>
        <begin position="199"/>
        <end position="208"/>
    </location>
</feature>
<accession>A0AA39NRT0</accession>
<keyword evidence="3" id="KW-1185">Reference proteome</keyword>
<gene>
    <name evidence="2" type="ORF">IW261DRAFT_1572912</name>
</gene>
<name>A0AA39NRT0_9AGAR</name>
<evidence type="ECO:0000256" key="1">
    <source>
        <dbReference type="SAM" id="MobiDB-lite"/>
    </source>
</evidence>
<proteinExistence type="predicted"/>
<dbReference type="Proteomes" id="UP001175227">
    <property type="component" value="Unassembled WGS sequence"/>
</dbReference>
<protein>
    <submittedName>
        <fullName evidence="2">Uncharacterized protein</fullName>
    </submittedName>
</protein>
<evidence type="ECO:0000313" key="3">
    <source>
        <dbReference type="Proteomes" id="UP001175227"/>
    </source>
</evidence>
<organism evidence="2 3">
    <name type="scientific">Armillaria novae-zelandiae</name>
    <dbReference type="NCBI Taxonomy" id="153914"/>
    <lineage>
        <taxon>Eukaryota</taxon>
        <taxon>Fungi</taxon>
        <taxon>Dikarya</taxon>
        <taxon>Basidiomycota</taxon>
        <taxon>Agaricomycotina</taxon>
        <taxon>Agaricomycetes</taxon>
        <taxon>Agaricomycetidae</taxon>
        <taxon>Agaricales</taxon>
        <taxon>Marasmiineae</taxon>
        <taxon>Physalacriaceae</taxon>
        <taxon>Armillaria</taxon>
    </lineage>
</organism>
<dbReference type="EMBL" id="JAUEPR010000061">
    <property type="protein sequence ID" value="KAK0470672.1"/>
    <property type="molecule type" value="Genomic_DNA"/>
</dbReference>
<dbReference type="AlphaFoldDB" id="A0AA39NRT0"/>
<sequence length="632" mass="68079">MSTTQLFPAFDAPLADICYNLAQARTVTAQYLEITARNAAPMGELIRVVTSMHVYMDTHIDVLWDFKFADSQYRLALRSQIHVIASRIPADLRHPLWKKWYLTSEEALRHEYALDNEALLPGEEGYTHNREGCVAKADALPYRVVELPPPRRPTATPSPVKSPLMPTPAAVAVVKPLKELAVHIAFSAPGKKLAGDLLPSSGPSSGGPTTRKHRRDQQTASNLPVPTSSLHTNPLVHQSRATSHAAPSKSKPRKAIRKSPAPQAAKLARTAKKPVFDSSSDSNVLESLTYPGSPTLPKEPLFFPSNNNAASNGVASHVLKRVRAEPPVSEAPALFVMHAYHLLTGEPLPGLIALPSSASVAPVQVKGKGREVIPLSPIPTLPVLFPPSCIQKGPVSASKAIASGSQDTGVAIPSSTVDRTVYACTFDPQVSLQYHEPTSHYALERMQLSALPAALASLLKPTTQGRCTAVYGVHSDVGVHILRIPHQYWPCFNCTISGHAHLCKFPDNATPGKEACLHCQTARHGHCSARMNADDFRKAATLLDPLVQSGDPAISEGLQRADRLENDIDMLYTILLNRIEERDNVIKGLADGLDAIAACEGGTAIIDQYAEAHELIQSLIIDVGKYGGASGV</sequence>